<dbReference type="InterPro" id="IPR013636">
    <property type="entry name" value="ARMH3_C"/>
</dbReference>
<sequence>MEPSPLTQVSQQSFQPKIVHLYETLFRVRQDDDDDIELSEGFWEEFFLHRPDHAGFKSVLDRIPPDEMLHLQAHSQELFRRAVARTKAGSAPSDEIALETLTVFLDAALNKKYTNPSSDIISVLAGLHDADAVMAEFVGALDMVMRNGRNIPLRLKAVRTTLSITAAGFLTVLPSYFTHRDLFPSLMKYIQDCEDNTQVLPAFYLLGLLVNYNKFEFQNPYRLRLDDFVNDAIIQNIIVSFGETCVKLRDAYVAVQDDMPEGWSLGSTLNYFSLGLLAPASRPATPTPSAEESKSLFATLPAPEAGVLLSTYDFANANKVFCFTLVAAEPANQGGVSPLSAFLSLTSYLFQHAHRSHRAALYTYLSLFVLQILVEDQSLVKRMCSDESNLSVRLCRQRQPYLPLVRGDRTAASVIIDLIIDGINHNLRRKLDINFYTLSLGILLRLLTYLSRAKARISYHWSELWRSLLSFFRFLTTYVSDIRVLHRSTDMVNALTSLLAFALSSGENFLPNPAAYDDLFYKLVETGDILIKFRDAFDLSSSSSMQTLVNVSAHYHALLEGRGASGGGSGKKNLSPKEVSQVIKQGYETLSIEAGEGLERWERYREADWKGVLKRVARVVVEDAKGLKDERQ</sequence>
<dbReference type="GO" id="GO:0005829">
    <property type="term" value="C:cytosol"/>
    <property type="evidence" value="ECO:0007669"/>
    <property type="project" value="TreeGrafter"/>
</dbReference>
<protein>
    <submittedName>
        <fullName evidence="6">UPF0588 membrane protein C20F10.02c</fullName>
    </submittedName>
</protein>
<organism evidence="6 7">
    <name type="scientific">Paraphaeosphaeria minitans</name>
    <dbReference type="NCBI Taxonomy" id="565426"/>
    <lineage>
        <taxon>Eukaryota</taxon>
        <taxon>Fungi</taxon>
        <taxon>Dikarya</taxon>
        <taxon>Ascomycota</taxon>
        <taxon>Pezizomycotina</taxon>
        <taxon>Dothideomycetes</taxon>
        <taxon>Pleosporomycetidae</taxon>
        <taxon>Pleosporales</taxon>
        <taxon>Massarineae</taxon>
        <taxon>Didymosphaeriaceae</taxon>
        <taxon>Paraphaeosphaeria</taxon>
    </lineage>
</organism>
<comment type="caution">
    <text evidence="6">The sequence shown here is derived from an EMBL/GenBank/DDBJ whole genome shotgun (WGS) entry which is preliminary data.</text>
</comment>
<dbReference type="AlphaFoldDB" id="A0A9P6GP88"/>
<dbReference type="Proteomes" id="UP000756921">
    <property type="component" value="Unassembled WGS sequence"/>
</dbReference>
<proteinExistence type="predicted"/>
<feature type="domain" description="Armadillo-like helical" evidence="5">
    <location>
        <begin position="403"/>
        <end position="628"/>
    </location>
</feature>
<evidence type="ECO:0000256" key="3">
    <source>
        <dbReference type="ARBA" id="ARBA00022989"/>
    </source>
</evidence>
<evidence type="ECO:0000259" key="5">
    <source>
        <dbReference type="SMART" id="SM01158"/>
    </source>
</evidence>
<dbReference type="PANTHER" id="PTHR13608">
    <property type="entry name" value="ARMADILLO-LIKE HELICAL DOMAIN-CONTAINING PROTEIN 3"/>
    <property type="match status" value="1"/>
</dbReference>
<dbReference type="OrthoDB" id="2012278at2759"/>
<accession>A0A9P6GP88</accession>
<gene>
    <name evidence="6" type="ORF">PMIN01_03303</name>
</gene>
<evidence type="ECO:0000313" key="6">
    <source>
        <dbReference type="EMBL" id="KAF9738020.1"/>
    </source>
</evidence>
<evidence type="ECO:0000256" key="1">
    <source>
        <dbReference type="ARBA" id="ARBA00004370"/>
    </source>
</evidence>
<comment type="subcellular location">
    <subcellularLocation>
        <location evidence="1">Membrane</location>
    </subcellularLocation>
</comment>
<evidence type="ECO:0000256" key="2">
    <source>
        <dbReference type="ARBA" id="ARBA00022692"/>
    </source>
</evidence>
<dbReference type="PANTHER" id="PTHR13608:SF3">
    <property type="entry name" value="ARMADILLO-LIKE HELICAL DOMAIN-CONTAINING PROTEIN 3"/>
    <property type="match status" value="1"/>
</dbReference>
<keyword evidence="4" id="KW-0472">Membrane</keyword>
<evidence type="ECO:0000256" key="4">
    <source>
        <dbReference type="ARBA" id="ARBA00023136"/>
    </source>
</evidence>
<dbReference type="EMBL" id="WJXW01000003">
    <property type="protein sequence ID" value="KAF9738020.1"/>
    <property type="molecule type" value="Genomic_DNA"/>
</dbReference>
<keyword evidence="7" id="KW-1185">Reference proteome</keyword>
<dbReference type="Pfam" id="PF08427">
    <property type="entry name" value="ARMH3_C"/>
    <property type="match status" value="1"/>
</dbReference>
<evidence type="ECO:0000313" key="7">
    <source>
        <dbReference type="Proteomes" id="UP000756921"/>
    </source>
</evidence>
<dbReference type="SMART" id="SM01158">
    <property type="entry name" value="DUF1741"/>
    <property type="match status" value="1"/>
</dbReference>
<name>A0A9P6GP88_9PLEO</name>
<dbReference type="InterPro" id="IPR039868">
    <property type="entry name" value="ARMD3-like"/>
</dbReference>
<keyword evidence="3" id="KW-1133">Transmembrane helix</keyword>
<dbReference type="GO" id="GO:0016020">
    <property type="term" value="C:membrane"/>
    <property type="evidence" value="ECO:0007669"/>
    <property type="project" value="UniProtKB-SubCell"/>
</dbReference>
<reference evidence="6" key="1">
    <citation type="journal article" date="2020" name="Mol. Plant Microbe Interact.">
        <title>Genome Sequence of the Biocontrol Agent Coniothyrium minitans strain Conio (IMI 134523).</title>
        <authorList>
            <person name="Patel D."/>
            <person name="Shittu T.A."/>
            <person name="Baroncelli R."/>
            <person name="Muthumeenakshi S."/>
            <person name="Osborne T.H."/>
            <person name="Janganan T.K."/>
            <person name="Sreenivasaprasad S."/>
        </authorList>
    </citation>
    <scope>NUCLEOTIDE SEQUENCE</scope>
    <source>
        <strain evidence="6">Conio</strain>
    </source>
</reference>
<keyword evidence="2" id="KW-0812">Transmembrane</keyword>